<reference evidence="1" key="1">
    <citation type="submission" date="2019-08" db="EMBL/GenBank/DDBJ databases">
        <authorList>
            <person name="Kucharzyk K."/>
            <person name="Murdoch R.W."/>
            <person name="Higgins S."/>
            <person name="Loffler F."/>
        </authorList>
    </citation>
    <scope>NUCLEOTIDE SEQUENCE</scope>
</reference>
<name>A0A644TYG0_9ZZZZ</name>
<dbReference type="AlphaFoldDB" id="A0A644TYG0"/>
<dbReference type="EMBL" id="VSSQ01000062">
    <property type="protein sequence ID" value="MPL71940.1"/>
    <property type="molecule type" value="Genomic_DNA"/>
</dbReference>
<evidence type="ECO:0000313" key="1">
    <source>
        <dbReference type="EMBL" id="MPL71940.1"/>
    </source>
</evidence>
<comment type="caution">
    <text evidence="1">The sequence shown here is derived from an EMBL/GenBank/DDBJ whole genome shotgun (WGS) entry which is preliminary data.</text>
</comment>
<organism evidence="1">
    <name type="scientific">bioreactor metagenome</name>
    <dbReference type="NCBI Taxonomy" id="1076179"/>
    <lineage>
        <taxon>unclassified sequences</taxon>
        <taxon>metagenomes</taxon>
        <taxon>ecological metagenomes</taxon>
    </lineage>
</organism>
<gene>
    <name evidence="1" type="ORF">SDC9_17719</name>
</gene>
<accession>A0A644TYG0</accession>
<sequence length="127" mass="14512">METLELLNQLSSFEGKLPTEAPQNRSLQILSDMYHVAKTQTNNFSNADNISAQEVDVRPILKRENVEPSKWVQAKQSFKRSEKQSLEWLLGELKIKFSGESDAADDDLELLEYEFEAAALKLKLLKI</sequence>
<protein>
    <submittedName>
        <fullName evidence="1">Uncharacterized protein</fullName>
    </submittedName>
</protein>
<proteinExistence type="predicted"/>